<dbReference type="AlphaFoldDB" id="A0A1A9VQM8"/>
<dbReference type="InterPro" id="IPR012677">
    <property type="entry name" value="Nucleotide-bd_a/b_plait_sf"/>
</dbReference>
<evidence type="ECO:0000256" key="2">
    <source>
        <dbReference type="PROSITE-ProRule" id="PRU00176"/>
    </source>
</evidence>
<dbReference type="FunFam" id="3.30.70.330:FF:000639">
    <property type="entry name" value="Trivet, isoform F"/>
    <property type="match status" value="1"/>
</dbReference>
<dbReference type="GO" id="GO:0043488">
    <property type="term" value="P:regulation of mRNA stability"/>
    <property type="evidence" value="ECO:0007669"/>
    <property type="project" value="TreeGrafter"/>
</dbReference>
<dbReference type="PANTHER" id="PTHR47640">
    <property type="entry name" value="TRNA SELENOCYSTEINE 1-ASSOCIATED PROTEIN 1-RELATED-RELATED"/>
    <property type="match status" value="1"/>
</dbReference>
<dbReference type="Proteomes" id="UP000078200">
    <property type="component" value="Unassembled WGS sequence"/>
</dbReference>
<name>A0A1A9VQM8_GLOAU</name>
<proteinExistence type="predicted"/>
<dbReference type="InterPro" id="IPR000504">
    <property type="entry name" value="RRM_dom"/>
</dbReference>
<dbReference type="EnsemblMetazoa" id="GAUT044502-RA">
    <property type="protein sequence ID" value="GAUT044502-PA"/>
    <property type="gene ID" value="GAUT044502"/>
</dbReference>
<reference evidence="4" key="1">
    <citation type="submission" date="2020-05" db="UniProtKB">
        <authorList>
            <consortium name="EnsemblMetazoa"/>
        </authorList>
    </citation>
    <scope>IDENTIFICATION</scope>
    <source>
        <strain evidence="4">TTRI</strain>
    </source>
</reference>
<dbReference type="GO" id="GO:0034063">
    <property type="term" value="P:stress granule assembly"/>
    <property type="evidence" value="ECO:0007669"/>
    <property type="project" value="TreeGrafter"/>
</dbReference>
<evidence type="ECO:0000256" key="1">
    <source>
        <dbReference type="ARBA" id="ARBA00022884"/>
    </source>
</evidence>
<accession>A0A1A9VQM8</accession>
<dbReference type="GO" id="GO:0003729">
    <property type="term" value="F:mRNA binding"/>
    <property type="evidence" value="ECO:0007669"/>
    <property type="project" value="InterPro"/>
</dbReference>
<organism evidence="4 5">
    <name type="scientific">Glossina austeni</name>
    <name type="common">Savannah tsetse fly</name>
    <dbReference type="NCBI Taxonomy" id="7395"/>
    <lineage>
        <taxon>Eukaryota</taxon>
        <taxon>Metazoa</taxon>
        <taxon>Ecdysozoa</taxon>
        <taxon>Arthropoda</taxon>
        <taxon>Hexapoda</taxon>
        <taxon>Insecta</taxon>
        <taxon>Pterygota</taxon>
        <taxon>Neoptera</taxon>
        <taxon>Endopterygota</taxon>
        <taxon>Diptera</taxon>
        <taxon>Brachycera</taxon>
        <taxon>Muscomorpha</taxon>
        <taxon>Hippoboscoidea</taxon>
        <taxon>Glossinidae</taxon>
        <taxon>Glossina</taxon>
    </lineage>
</organism>
<dbReference type="InterPro" id="IPR035979">
    <property type="entry name" value="RBD_domain_sf"/>
</dbReference>
<dbReference type="Gene3D" id="3.30.70.330">
    <property type="match status" value="1"/>
</dbReference>
<sequence length="134" mass="14738">MNYMVKQTTAVVITVAFTEQFHIFVGDLSSEIETQQLREAFAPFGEVSDCRVVRDPQTLKSKGYGFVSFIKKSEAESAITAMNGQWLGSRSIRTNWATRKPPASKGNQPFVQIPAQSSEVLLMAAVFSGSPVKC</sequence>
<dbReference type="VEuPathDB" id="VectorBase:GAUT044502"/>
<dbReference type="GO" id="GO:0000184">
    <property type="term" value="P:nuclear-transcribed mRNA catabolic process, nonsense-mediated decay"/>
    <property type="evidence" value="ECO:0007669"/>
    <property type="project" value="TreeGrafter"/>
</dbReference>
<dbReference type="PANTHER" id="PTHR47640:SF5">
    <property type="entry name" value="RRM DOMAIN-CONTAINING PROTEIN"/>
    <property type="match status" value="1"/>
</dbReference>
<dbReference type="PROSITE" id="PS50102">
    <property type="entry name" value="RRM"/>
    <property type="match status" value="1"/>
</dbReference>
<protein>
    <recommendedName>
        <fullName evidence="3">RRM domain-containing protein</fullName>
    </recommendedName>
</protein>
<dbReference type="Pfam" id="PF00076">
    <property type="entry name" value="RRM_1"/>
    <property type="match status" value="1"/>
</dbReference>
<evidence type="ECO:0000259" key="3">
    <source>
        <dbReference type="PROSITE" id="PS50102"/>
    </source>
</evidence>
<evidence type="ECO:0000313" key="5">
    <source>
        <dbReference type="Proteomes" id="UP000078200"/>
    </source>
</evidence>
<evidence type="ECO:0000313" key="4">
    <source>
        <dbReference type="EnsemblMetazoa" id="GAUT044502-PA"/>
    </source>
</evidence>
<feature type="domain" description="RRM" evidence="3">
    <location>
        <begin position="21"/>
        <end position="99"/>
    </location>
</feature>
<dbReference type="SMART" id="SM00360">
    <property type="entry name" value="RRM"/>
    <property type="match status" value="1"/>
</dbReference>
<dbReference type="STRING" id="7395.A0A1A9VQM8"/>
<keyword evidence="1 2" id="KW-0694">RNA-binding</keyword>
<dbReference type="InterPro" id="IPR050825">
    <property type="entry name" value="RBM42_RBP45_47-like"/>
</dbReference>
<keyword evidence="5" id="KW-1185">Reference proteome</keyword>
<dbReference type="SUPFAM" id="SSF54928">
    <property type="entry name" value="RNA-binding domain, RBD"/>
    <property type="match status" value="1"/>
</dbReference>
<dbReference type="CDD" id="cd12353">
    <property type="entry name" value="RRM2_TIA1_like"/>
    <property type="match status" value="1"/>
</dbReference>
<dbReference type="GO" id="GO:0010494">
    <property type="term" value="C:cytoplasmic stress granule"/>
    <property type="evidence" value="ECO:0007669"/>
    <property type="project" value="TreeGrafter"/>
</dbReference>